<dbReference type="InterPro" id="IPR010982">
    <property type="entry name" value="Lambda_DNA-bd_dom_sf"/>
</dbReference>
<name>A0A1H4UYB0_PSETA</name>
<evidence type="ECO:0000259" key="3">
    <source>
        <dbReference type="PROSITE" id="PS50943"/>
    </source>
</evidence>
<organism evidence="4 5">
    <name type="scientific">Pseudomonas taetrolens</name>
    <dbReference type="NCBI Taxonomy" id="47884"/>
    <lineage>
        <taxon>Bacteria</taxon>
        <taxon>Pseudomonadati</taxon>
        <taxon>Pseudomonadota</taxon>
        <taxon>Gammaproteobacteria</taxon>
        <taxon>Pseudomonadales</taxon>
        <taxon>Pseudomonadaceae</taxon>
        <taxon>Pseudomonas</taxon>
    </lineage>
</organism>
<feature type="transmembrane region" description="Helical" evidence="2">
    <location>
        <begin position="44"/>
        <end position="62"/>
    </location>
</feature>
<dbReference type="InterPro" id="IPR001387">
    <property type="entry name" value="Cro/C1-type_HTH"/>
</dbReference>
<dbReference type="EMBL" id="FNRS01000001">
    <property type="protein sequence ID" value="SEC73747.1"/>
    <property type="molecule type" value="Genomic_DNA"/>
</dbReference>
<accession>A0A1H4UYB0</accession>
<feature type="region of interest" description="Disordered" evidence="1">
    <location>
        <begin position="70"/>
        <end position="97"/>
    </location>
</feature>
<dbReference type="Proteomes" id="UP000183155">
    <property type="component" value="Unassembled WGS sequence"/>
</dbReference>
<reference evidence="4 5" key="1">
    <citation type="submission" date="2016-10" db="EMBL/GenBank/DDBJ databases">
        <authorList>
            <person name="Varghese N."/>
            <person name="Submissions S."/>
        </authorList>
    </citation>
    <scope>NUCLEOTIDE SEQUENCE [LARGE SCALE GENOMIC DNA]</scope>
    <source>
        <strain evidence="4 5">BS3652</strain>
    </source>
</reference>
<evidence type="ECO:0000256" key="2">
    <source>
        <dbReference type="SAM" id="Phobius"/>
    </source>
</evidence>
<proteinExistence type="predicted"/>
<dbReference type="SUPFAM" id="SSF47413">
    <property type="entry name" value="lambda repressor-like DNA-binding domains"/>
    <property type="match status" value="1"/>
</dbReference>
<keyword evidence="2" id="KW-1133">Transmembrane helix</keyword>
<gene>
    <name evidence="4" type="ORF">SAMN04490203_3015</name>
</gene>
<sequence length="97" mass="10865">MSTYGRRLKQERLRLCLTQKQLGRIGGVSRQSQSMYERDVSLPFAPYLAALALLGVDVLYIITGRHSLKIGSPVTRSDTDGEFKTTPKTRYRSSDGV</sequence>
<evidence type="ECO:0000313" key="4">
    <source>
        <dbReference type="EMBL" id="SEC73747.1"/>
    </source>
</evidence>
<keyword evidence="2" id="KW-0812">Transmembrane</keyword>
<feature type="domain" description="HTH cro/C1-type" evidence="3">
    <location>
        <begin position="8"/>
        <end position="61"/>
    </location>
</feature>
<dbReference type="Gene3D" id="1.10.260.40">
    <property type="entry name" value="lambda repressor-like DNA-binding domains"/>
    <property type="match status" value="1"/>
</dbReference>
<comment type="caution">
    <text evidence="4">The sequence shown here is derived from an EMBL/GenBank/DDBJ whole genome shotgun (WGS) entry which is preliminary data.</text>
</comment>
<dbReference type="SMART" id="SM00530">
    <property type="entry name" value="HTH_XRE"/>
    <property type="match status" value="1"/>
</dbReference>
<dbReference type="RefSeq" id="WP_048383137.1">
    <property type="nucleotide sequence ID" value="NZ_FNRS01000001.1"/>
</dbReference>
<keyword evidence="2" id="KW-0472">Membrane</keyword>
<evidence type="ECO:0000313" key="5">
    <source>
        <dbReference type="Proteomes" id="UP000183155"/>
    </source>
</evidence>
<evidence type="ECO:0000256" key="1">
    <source>
        <dbReference type="SAM" id="MobiDB-lite"/>
    </source>
</evidence>
<dbReference type="CDD" id="cd00093">
    <property type="entry name" value="HTH_XRE"/>
    <property type="match status" value="1"/>
</dbReference>
<dbReference type="PROSITE" id="PS50943">
    <property type="entry name" value="HTH_CROC1"/>
    <property type="match status" value="1"/>
</dbReference>
<protein>
    <recommendedName>
        <fullName evidence="3">HTH cro/C1-type domain-containing protein</fullName>
    </recommendedName>
</protein>
<keyword evidence="5" id="KW-1185">Reference proteome</keyword>